<keyword evidence="6" id="KW-0812">Transmembrane</keyword>
<keyword evidence="6" id="KW-1133">Transmembrane helix</keyword>
<dbReference type="Proteomes" id="UP000242814">
    <property type="component" value="Unassembled WGS sequence"/>
</dbReference>
<evidence type="ECO:0000256" key="5">
    <source>
        <dbReference type="SAM" id="MobiDB-lite"/>
    </source>
</evidence>
<feature type="transmembrane region" description="Helical" evidence="6">
    <location>
        <begin position="251"/>
        <end position="272"/>
    </location>
</feature>
<dbReference type="PANTHER" id="PTHR13390">
    <property type="entry name" value="LIPASE"/>
    <property type="match status" value="1"/>
</dbReference>
<feature type="compositionally biased region" description="Polar residues" evidence="5">
    <location>
        <begin position="115"/>
        <end position="131"/>
    </location>
</feature>
<feature type="region of interest" description="Disordered" evidence="5">
    <location>
        <begin position="105"/>
        <end position="131"/>
    </location>
</feature>
<sequence length="431" mass="47481">MHNILLKSERKMPLLTNPHITANSFLTITDSSADEAEPILLFFIPGNPGLISYYNAYLSLLSSNLSSIASASDTNSNKGSIPQCIIHGKSMGGFEILEDDMSRSSVLSSTSSMSQNRTGEGKSQSQSQSHATDPKLYSLFEQIEFVYRNLKDFVAAWHENLQLQLHKKKNKSDDDQNGEKRGEGGRNVKVILIGHSVGAYISMEILRRHTETKKTTPIGNAGAMDIIGGILLFPTIVDIAKSSAGRKLTKLLYMPYLALLTSLLVKLLVYILPGSVLRSIVAMVMVSPPEDAIDITIAFLKSRQGVEQAIHMSADEMRDITSDKWSDEIWGIASSSTESSTSTSTPTNSSPDLVLYFAQSDHWVADQTREDIIRARGSMGNGTSNAPRMHVCEDGVVHGFCIRHSDIMAEKTAGFLRDIIRKRYRIVRASH</sequence>
<dbReference type="PANTHER" id="PTHR13390:SF0">
    <property type="entry name" value="LIPID DROPLET-ASSOCIATED HYDROLASE"/>
    <property type="match status" value="1"/>
</dbReference>
<evidence type="ECO:0000256" key="3">
    <source>
        <dbReference type="ARBA" id="ARBA00022677"/>
    </source>
</evidence>
<dbReference type="InterPro" id="IPR019363">
    <property type="entry name" value="LDAH"/>
</dbReference>
<reference evidence="7 8" key="1">
    <citation type="submission" date="2016-06" db="EMBL/GenBank/DDBJ databases">
        <authorList>
            <person name="Kjaerup R.B."/>
            <person name="Dalgaard T.S."/>
            <person name="Juul-Madsen H.R."/>
        </authorList>
    </citation>
    <scope>NUCLEOTIDE SEQUENCE [LARGE SCALE GENOMIC DNA]</scope>
    <source>
        <strain evidence="7 8">Pb300</strain>
    </source>
</reference>
<dbReference type="AlphaFoldDB" id="A0A1D2J5Z1"/>
<dbReference type="Pfam" id="PF10230">
    <property type="entry name" value="LIDHydrolase"/>
    <property type="match status" value="1"/>
</dbReference>
<evidence type="ECO:0000256" key="1">
    <source>
        <dbReference type="ARBA" id="ARBA00004502"/>
    </source>
</evidence>
<organism evidence="7 8">
    <name type="scientific">Paracoccidioides brasiliensis</name>
    <dbReference type="NCBI Taxonomy" id="121759"/>
    <lineage>
        <taxon>Eukaryota</taxon>
        <taxon>Fungi</taxon>
        <taxon>Dikarya</taxon>
        <taxon>Ascomycota</taxon>
        <taxon>Pezizomycotina</taxon>
        <taxon>Eurotiomycetes</taxon>
        <taxon>Eurotiomycetidae</taxon>
        <taxon>Onygenales</taxon>
        <taxon>Ajellomycetaceae</taxon>
        <taxon>Paracoccidioides</taxon>
    </lineage>
</organism>
<evidence type="ECO:0000256" key="2">
    <source>
        <dbReference type="ARBA" id="ARBA00008300"/>
    </source>
</evidence>
<keyword evidence="4" id="KW-0378">Hydrolase</keyword>
<proteinExistence type="inferred from homology"/>
<comment type="similarity">
    <text evidence="2">Belongs to the AB hydrolase superfamily. LDAH family.</text>
</comment>
<evidence type="ECO:0000256" key="4">
    <source>
        <dbReference type="ARBA" id="ARBA00022801"/>
    </source>
</evidence>
<dbReference type="GO" id="GO:0005811">
    <property type="term" value="C:lipid droplet"/>
    <property type="evidence" value="ECO:0007669"/>
    <property type="project" value="UniProtKB-SubCell"/>
</dbReference>
<comment type="caution">
    <text evidence="7">The sequence shown here is derived from an EMBL/GenBank/DDBJ whole genome shotgun (WGS) entry which is preliminary data.</text>
</comment>
<evidence type="ECO:0000313" key="8">
    <source>
        <dbReference type="Proteomes" id="UP000242814"/>
    </source>
</evidence>
<accession>A0A1D2J5Z1</accession>
<dbReference type="InterPro" id="IPR029058">
    <property type="entry name" value="AB_hydrolase_fold"/>
</dbReference>
<dbReference type="OrthoDB" id="448051at2759"/>
<evidence type="ECO:0000313" key="7">
    <source>
        <dbReference type="EMBL" id="ODH13703.1"/>
    </source>
</evidence>
<protein>
    <submittedName>
        <fullName evidence="7">Uncharacterized protein</fullName>
    </submittedName>
</protein>
<keyword evidence="6" id="KW-0472">Membrane</keyword>
<dbReference type="GO" id="GO:0019915">
    <property type="term" value="P:lipid storage"/>
    <property type="evidence" value="ECO:0007669"/>
    <property type="project" value="InterPro"/>
</dbReference>
<dbReference type="EMBL" id="LZYO01000432">
    <property type="protein sequence ID" value="ODH13703.1"/>
    <property type="molecule type" value="Genomic_DNA"/>
</dbReference>
<name>A0A1D2J5Z1_PARBR</name>
<evidence type="ECO:0000256" key="6">
    <source>
        <dbReference type="SAM" id="Phobius"/>
    </source>
</evidence>
<dbReference type="SUPFAM" id="SSF53474">
    <property type="entry name" value="alpha/beta-Hydrolases"/>
    <property type="match status" value="2"/>
</dbReference>
<dbReference type="GO" id="GO:0016298">
    <property type="term" value="F:lipase activity"/>
    <property type="evidence" value="ECO:0007669"/>
    <property type="project" value="InterPro"/>
</dbReference>
<keyword evidence="3" id="KW-0551">Lipid droplet</keyword>
<dbReference type="VEuPathDB" id="FungiDB:PADG_02713"/>
<gene>
    <name evidence="7" type="ORF">ACO22_06978</name>
</gene>
<comment type="subcellular location">
    <subcellularLocation>
        <location evidence="1">Lipid droplet</location>
    </subcellularLocation>
</comment>
<dbReference type="VEuPathDB" id="FungiDB:PABG_00304"/>
<feature type="compositionally biased region" description="Low complexity" evidence="5">
    <location>
        <begin position="105"/>
        <end position="114"/>
    </location>
</feature>